<evidence type="ECO:0000313" key="13">
    <source>
        <dbReference type="EMBL" id="AMB57842.1"/>
    </source>
</evidence>
<dbReference type="Pfam" id="PF01370">
    <property type="entry name" value="Epimerase"/>
    <property type="match status" value="1"/>
</dbReference>
<organism evidence="13 14">
    <name type="scientific">Microterricola viridarii</name>
    <dbReference type="NCBI Taxonomy" id="412690"/>
    <lineage>
        <taxon>Bacteria</taxon>
        <taxon>Bacillati</taxon>
        <taxon>Actinomycetota</taxon>
        <taxon>Actinomycetes</taxon>
        <taxon>Micrococcales</taxon>
        <taxon>Microbacteriaceae</taxon>
        <taxon>Microterricola</taxon>
    </lineage>
</organism>
<comment type="cofactor">
    <cofactor evidence="2">
        <name>NAD(+)</name>
        <dbReference type="ChEBI" id="CHEBI:57540"/>
    </cofactor>
</comment>
<dbReference type="Proteomes" id="UP000058305">
    <property type="component" value="Chromosome"/>
</dbReference>
<dbReference type="InterPro" id="IPR001509">
    <property type="entry name" value="Epimerase_deHydtase"/>
</dbReference>
<dbReference type="InterPro" id="IPR036291">
    <property type="entry name" value="NAD(P)-bd_dom_sf"/>
</dbReference>
<reference evidence="14" key="2">
    <citation type="submission" date="2016-01" db="EMBL/GenBank/DDBJ databases">
        <title>First complete genome sequence of a species in the genus Microterricola, an extremophilic cold active enzyme producing strain ERGS5:02 isolated from Sikkim Himalaya.</title>
        <authorList>
            <person name="Kumar R."/>
            <person name="Singh D."/>
            <person name="Swarnkar M.K."/>
        </authorList>
    </citation>
    <scope>NUCLEOTIDE SEQUENCE [LARGE SCALE GENOMIC DNA]</scope>
    <source>
        <strain evidence="14">ERGS5:02</strain>
    </source>
</reference>
<evidence type="ECO:0000256" key="4">
    <source>
        <dbReference type="ARBA" id="ARBA00007637"/>
    </source>
</evidence>
<dbReference type="InterPro" id="IPR005886">
    <property type="entry name" value="UDP_G4E"/>
</dbReference>
<feature type="domain" description="NAD-dependent epimerase/dehydratase" evidence="12">
    <location>
        <begin position="4"/>
        <end position="251"/>
    </location>
</feature>
<evidence type="ECO:0000256" key="8">
    <source>
        <dbReference type="ARBA" id="ARBA00023235"/>
    </source>
</evidence>
<comment type="similarity">
    <text evidence="4">Belongs to the NAD(P)-dependent epimerase/dehydratase family.</text>
</comment>
<keyword evidence="8" id="KW-0413">Isomerase</keyword>
<dbReference type="PANTHER" id="PTHR43725">
    <property type="entry name" value="UDP-GLUCOSE 4-EPIMERASE"/>
    <property type="match status" value="1"/>
</dbReference>
<dbReference type="PANTHER" id="PTHR43725:SF53">
    <property type="entry name" value="UDP-ARABINOSE 4-EPIMERASE 1"/>
    <property type="match status" value="1"/>
</dbReference>
<sequence>MRTLITGGAGYIGAHIVRLLRERGDDVVIVDDLATGSRSRVADVPVHVLDLTADGAVDSLVTVMREHRVEAVVHLAARKRVDESVRRPAWYFAQNIGGLAAVLEAMQQAGVGKLLFSSSAAVYGATEGDAIGEDSETSPINPYGETKLVGEHLVTAAAAAFELRAVSLRYFNVAGTGWPELRDHAALNLIPMVFERLEAGLPPQIFGTDYPTTDGTCVRDYVHVLDVADAHLVALDSLGAQERGHEIYNIGTGHGTSVREIVQLICDVAGYSGPVLECPRREGDPASVVASAQLIGSRLGWHGRHDIREMVESAWNAQHSAP</sequence>
<evidence type="ECO:0000313" key="14">
    <source>
        <dbReference type="Proteomes" id="UP000058305"/>
    </source>
</evidence>
<evidence type="ECO:0000256" key="11">
    <source>
        <dbReference type="ARBA" id="ARBA00033067"/>
    </source>
</evidence>
<evidence type="ECO:0000259" key="12">
    <source>
        <dbReference type="Pfam" id="PF01370"/>
    </source>
</evidence>
<dbReference type="KEGG" id="mvd:AWU67_02035"/>
<dbReference type="Gene3D" id="3.40.50.720">
    <property type="entry name" value="NAD(P)-binding Rossmann-like Domain"/>
    <property type="match status" value="1"/>
</dbReference>
<name>A0A120HZU6_9MICO</name>
<dbReference type="GO" id="GO:0033499">
    <property type="term" value="P:galactose catabolic process via UDP-galactose, Leloir pathway"/>
    <property type="evidence" value="ECO:0007669"/>
    <property type="project" value="TreeGrafter"/>
</dbReference>
<evidence type="ECO:0000256" key="1">
    <source>
        <dbReference type="ARBA" id="ARBA00000083"/>
    </source>
</evidence>
<comment type="catalytic activity">
    <reaction evidence="1">
        <text>UDP-alpha-D-glucose = UDP-alpha-D-galactose</text>
        <dbReference type="Rhea" id="RHEA:22168"/>
        <dbReference type="ChEBI" id="CHEBI:58885"/>
        <dbReference type="ChEBI" id="CHEBI:66914"/>
        <dbReference type="EC" id="5.1.3.2"/>
    </reaction>
</comment>
<reference evidence="13 14" key="1">
    <citation type="journal article" date="2016" name="J. Biotechnol.">
        <title>First complete genome sequence of a species in the genus Microterricola, an extremophilic cold active enzyme producing bacterial strain ERGS5:02 isolated from Sikkim Himalaya.</title>
        <authorList>
            <person name="Himanshu"/>
            <person name="Swarnkar M.K."/>
            <person name="Singh D."/>
            <person name="Kumar R."/>
        </authorList>
    </citation>
    <scope>NUCLEOTIDE SEQUENCE [LARGE SCALE GENOMIC DNA]</scope>
    <source>
        <strain evidence="13 14">ERGS5:02</strain>
    </source>
</reference>
<evidence type="ECO:0000256" key="5">
    <source>
        <dbReference type="ARBA" id="ARBA00013189"/>
    </source>
</evidence>
<evidence type="ECO:0000256" key="10">
    <source>
        <dbReference type="ARBA" id="ARBA00031367"/>
    </source>
</evidence>
<dbReference type="SUPFAM" id="SSF51735">
    <property type="entry name" value="NAD(P)-binding Rossmann-fold domains"/>
    <property type="match status" value="1"/>
</dbReference>
<dbReference type="EC" id="5.1.3.2" evidence="5"/>
<dbReference type="AlphaFoldDB" id="A0A120HZU6"/>
<dbReference type="EMBL" id="CP014145">
    <property type="protein sequence ID" value="AMB57842.1"/>
    <property type="molecule type" value="Genomic_DNA"/>
</dbReference>
<proteinExistence type="inferred from homology"/>
<gene>
    <name evidence="13" type="ORF">AWU67_02035</name>
</gene>
<keyword evidence="7" id="KW-0520">NAD</keyword>
<dbReference type="OrthoDB" id="9801785at2"/>
<comment type="pathway">
    <text evidence="3">Carbohydrate metabolism; galactose metabolism.</text>
</comment>
<evidence type="ECO:0000256" key="2">
    <source>
        <dbReference type="ARBA" id="ARBA00001911"/>
    </source>
</evidence>
<keyword evidence="9" id="KW-0119">Carbohydrate metabolism</keyword>
<evidence type="ECO:0000256" key="3">
    <source>
        <dbReference type="ARBA" id="ARBA00004947"/>
    </source>
</evidence>
<evidence type="ECO:0000256" key="7">
    <source>
        <dbReference type="ARBA" id="ARBA00023027"/>
    </source>
</evidence>
<evidence type="ECO:0000256" key="9">
    <source>
        <dbReference type="ARBA" id="ARBA00023277"/>
    </source>
</evidence>
<keyword evidence="14" id="KW-1185">Reference proteome</keyword>
<dbReference type="Gene3D" id="3.90.25.10">
    <property type="entry name" value="UDP-galactose 4-epimerase, domain 1"/>
    <property type="match status" value="1"/>
</dbReference>
<accession>A0A120HZU6</accession>
<dbReference type="UniPathway" id="UPA00214"/>
<dbReference type="GO" id="GO:0003978">
    <property type="term" value="F:UDP-glucose 4-epimerase activity"/>
    <property type="evidence" value="ECO:0007669"/>
    <property type="project" value="UniProtKB-EC"/>
</dbReference>
<dbReference type="NCBIfam" id="TIGR01179">
    <property type="entry name" value="galE"/>
    <property type="match status" value="1"/>
</dbReference>
<evidence type="ECO:0000256" key="6">
    <source>
        <dbReference type="ARBA" id="ARBA00018569"/>
    </source>
</evidence>
<dbReference type="RefSeq" id="WP_067226086.1">
    <property type="nucleotide sequence ID" value="NZ_CP014145.1"/>
</dbReference>
<protein>
    <recommendedName>
        <fullName evidence="6">UDP-glucose 4-epimerase</fullName>
        <ecNumber evidence="5">5.1.3.2</ecNumber>
    </recommendedName>
    <alternativeName>
        <fullName evidence="11">Galactowaldenase</fullName>
    </alternativeName>
    <alternativeName>
        <fullName evidence="10">UDP-galactose 4-epimerase</fullName>
    </alternativeName>
</protein>